<dbReference type="InterPro" id="IPR051200">
    <property type="entry name" value="Host-pathogen_enzymatic-act"/>
</dbReference>
<dbReference type="OrthoDB" id="55891at2"/>
<accession>A0A4U1CYZ8</accession>
<evidence type="ECO:0000313" key="1">
    <source>
        <dbReference type="EMBL" id="TKC15004.1"/>
    </source>
</evidence>
<comment type="caution">
    <text evidence="1">The sequence shown here is derived from an EMBL/GenBank/DDBJ whole genome shotgun (WGS) entry which is preliminary data.</text>
</comment>
<dbReference type="InterPro" id="IPR011048">
    <property type="entry name" value="Haem_d1_sf"/>
</dbReference>
<protein>
    <recommendedName>
        <fullName evidence="3">40-residue YVTN family beta-propeller repeat-containing protein</fullName>
    </recommendedName>
</protein>
<dbReference type="PANTHER" id="PTHR47197:SF3">
    <property type="entry name" value="DIHYDRO-HEME D1 DEHYDROGENASE"/>
    <property type="match status" value="1"/>
</dbReference>
<dbReference type="EMBL" id="SWBM01000006">
    <property type="protein sequence ID" value="TKC15004.1"/>
    <property type="molecule type" value="Genomic_DNA"/>
</dbReference>
<dbReference type="Gene3D" id="2.130.10.10">
    <property type="entry name" value="YVTN repeat-like/Quinoprotein amine dehydrogenase"/>
    <property type="match status" value="2"/>
</dbReference>
<dbReference type="SUPFAM" id="SSF51004">
    <property type="entry name" value="C-terminal (heme d1) domain of cytochrome cd1-nitrite reductase"/>
    <property type="match status" value="1"/>
</dbReference>
<evidence type="ECO:0008006" key="3">
    <source>
        <dbReference type="Google" id="ProtNLM"/>
    </source>
</evidence>
<proteinExistence type="predicted"/>
<dbReference type="AlphaFoldDB" id="A0A4U1CYZ8"/>
<dbReference type="NCBIfam" id="TIGR02276">
    <property type="entry name" value="beta_rpt_yvtn"/>
    <property type="match status" value="1"/>
</dbReference>
<name>A0A4U1CYZ8_9BACI</name>
<dbReference type="RefSeq" id="WP_136833140.1">
    <property type="nucleotide sequence ID" value="NZ_SWBM01000006.1"/>
</dbReference>
<reference evidence="1 2" key="1">
    <citation type="journal article" date="2011" name="J. Microbiol.">
        <title>Bacillus kyonggiensis sp. nov., isolated from soil of a lettuce field.</title>
        <authorList>
            <person name="Dong K."/>
            <person name="Lee S."/>
        </authorList>
    </citation>
    <scope>NUCLEOTIDE SEQUENCE [LARGE SCALE GENOMIC DNA]</scope>
    <source>
        <strain evidence="1 2">NB22</strain>
    </source>
</reference>
<dbReference type="Pfam" id="PF10282">
    <property type="entry name" value="Lactonase"/>
    <property type="match status" value="1"/>
</dbReference>
<dbReference type="InterPro" id="IPR019405">
    <property type="entry name" value="Lactonase_7-beta_prop"/>
</dbReference>
<dbReference type="InterPro" id="IPR015943">
    <property type="entry name" value="WD40/YVTN_repeat-like_dom_sf"/>
</dbReference>
<gene>
    <name evidence="1" type="ORF">FA727_19085</name>
</gene>
<keyword evidence="2" id="KW-1185">Reference proteome</keyword>
<sequence>MKKIGLILIGVFIVFAIIYIYTKEETSLAYIPNAGEGTISVIDTKKDEVVRTIKVDNQLSDGIEISLDGEKIYAGNYDKGELFIINSDSGDIEKKIDTGVNLHGIDITPDGRYLYLASGDLKEGEQYNFIKVVDTEIEEIIKEIQSPSKSPAHIDFSNDGSLAFISNVMSNDISLIDTKKMEVIATIPVGTTPNELEPSMDDKYIFTANVTDGTISVVDVLKQKVIKTIETGDGTHGLELSPDGKFLYAANRSSNDLIKLNLENYEITKRVITGDTANHVSFVPGSEKLYVTNKDSNDLTVVVDESFEIVKKIKLGKTPHEISFSNTEH</sequence>
<dbReference type="Proteomes" id="UP000307756">
    <property type="component" value="Unassembled WGS sequence"/>
</dbReference>
<dbReference type="PANTHER" id="PTHR47197">
    <property type="entry name" value="PROTEIN NIRF"/>
    <property type="match status" value="1"/>
</dbReference>
<organism evidence="1 2">
    <name type="scientific">Robertmurraya kyonggiensis</name>
    <dbReference type="NCBI Taxonomy" id="1037680"/>
    <lineage>
        <taxon>Bacteria</taxon>
        <taxon>Bacillati</taxon>
        <taxon>Bacillota</taxon>
        <taxon>Bacilli</taxon>
        <taxon>Bacillales</taxon>
        <taxon>Bacillaceae</taxon>
        <taxon>Robertmurraya</taxon>
    </lineage>
</organism>
<evidence type="ECO:0000313" key="2">
    <source>
        <dbReference type="Proteomes" id="UP000307756"/>
    </source>
</evidence>
<dbReference type="InterPro" id="IPR011964">
    <property type="entry name" value="YVTN_b-propeller_repeat"/>
</dbReference>